<proteinExistence type="inferred from homology"/>
<comment type="similarity">
    <text evidence="2">Belongs to the amidase family.</text>
</comment>
<protein>
    <recommendedName>
        <fullName evidence="3">amidase</fullName>
        <ecNumber evidence="3">3.5.1.4</ecNumber>
    </recommendedName>
</protein>
<gene>
    <name evidence="5" type="ORF">HW450_08535</name>
</gene>
<dbReference type="PANTHER" id="PTHR11895">
    <property type="entry name" value="TRANSAMIDASE"/>
    <property type="match status" value="1"/>
</dbReference>
<evidence type="ECO:0000256" key="2">
    <source>
        <dbReference type="ARBA" id="ARBA00009199"/>
    </source>
</evidence>
<organism evidence="5 6">
    <name type="scientific">Corynebacterium hindlerae</name>
    <dbReference type="NCBI Taxonomy" id="699041"/>
    <lineage>
        <taxon>Bacteria</taxon>
        <taxon>Bacillati</taxon>
        <taxon>Actinomycetota</taxon>
        <taxon>Actinomycetes</taxon>
        <taxon>Mycobacteriales</taxon>
        <taxon>Corynebacteriaceae</taxon>
        <taxon>Corynebacterium</taxon>
    </lineage>
</organism>
<dbReference type="EMBL" id="CP059833">
    <property type="protein sequence ID" value="QMV84413.1"/>
    <property type="molecule type" value="Genomic_DNA"/>
</dbReference>
<dbReference type="SUPFAM" id="SSF75304">
    <property type="entry name" value="Amidase signature (AS) enzymes"/>
    <property type="match status" value="1"/>
</dbReference>
<evidence type="ECO:0000256" key="1">
    <source>
        <dbReference type="ARBA" id="ARBA00001311"/>
    </source>
</evidence>
<keyword evidence="6" id="KW-1185">Reference proteome</keyword>
<dbReference type="Proteomes" id="UP000515570">
    <property type="component" value="Chromosome"/>
</dbReference>
<dbReference type="Gene3D" id="3.90.1300.10">
    <property type="entry name" value="Amidase signature (AS) domain"/>
    <property type="match status" value="1"/>
</dbReference>
<dbReference type="PROSITE" id="PS00571">
    <property type="entry name" value="AMIDASES"/>
    <property type="match status" value="1"/>
</dbReference>
<sequence length="374" mass="39072">MFEEFLSRVAGLTPAQSGFVHVATTPPPLTDGPLSGILLPIKDLMPVSGMPTTYGSVTRRVLEPSDPFVVALQQRGARIVGKTATSELGMTAYTEPVGMPAVDNPLFPGCTPGGSSGGAAVAVARGLVRVAHASDGGGSIRVPAAACGVVGYKPPHNNAGGKLTAQGFITGSVRDQAMMHGVPLATRRLRVGVLVEPLHGDGSVAPEWRAACDKAADALSDLGHDVVPLDPAYDASYFEAFGTMLSGMCRKIEGEASPIVEFLRDRGRRLTDGERAVAVDKCLALGAVVRAAWDVDVLLTPTLAFDPPPIGHFSALAPAEDFAEQTRWTPWCTLFNITGWAGISIPFADRSIHLGAIRAEVPALLALAEELHGS</sequence>
<dbReference type="EC" id="3.5.1.4" evidence="3"/>
<dbReference type="GO" id="GO:0004040">
    <property type="term" value="F:amidase activity"/>
    <property type="evidence" value="ECO:0007669"/>
    <property type="project" value="UniProtKB-EC"/>
</dbReference>
<evidence type="ECO:0000313" key="6">
    <source>
        <dbReference type="Proteomes" id="UP000515570"/>
    </source>
</evidence>
<feature type="domain" description="Amidase" evidence="4">
    <location>
        <begin position="31"/>
        <end position="157"/>
    </location>
</feature>
<evidence type="ECO:0000256" key="3">
    <source>
        <dbReference type="ARBA" id="ARBA00012922"/>
    </source>
</evidence>
<dbReference type="InterPro" id="IPR020556">
    <property type="entry name" value="Amidase_CS"/>
</dbReference>
<reference evidence="5 6" key="1">
    <citation type="submission" date="2020-07" db="EMBL/GenBank/DDBJ databases">
        <title>non toxigenic Corynebacterium sp. nov from a clinical source.</title>
        <authorList>
            <person name="Bernier A.-M."/>
            <person name="Bernard K."/>
        </authorList>
    </citation>
    <scope>NUCLEOTIDE SEQUENCE [LARGE SCALE GENOMIC DNA]</scope>
    <source>
        <strain evidence="6">NML 93-0612</strain>
    </source>
</reference>
<name>A0A7G5FCS2_9CORY</name>
<evidence type="ECO:0000259" key="4">
    <source>
        <dbReference type="Pfam" id="PF01425"/>
    </source>
</evidence>
<feature type="domain" description="Amidase" evidence="4">
    <location>
        <begin position="180"/>
        <end position="349"/>
    </location>
</feature>
<dbReference type="InterPro" id="IPR023631">
    <property type="entry name" value="Amidase_dom"/>
</dbReference>
<evidence type="ECO:0000313" key="5">
    <source>
        <dbReference type="EMBL" id="QMV84413.1"/>
    </source>
</evidence>
<dbReference type="Pfam" id="PF01425">
    <property type="entry name" value="Amidase"/>
    <property type="match status" value="2"/>
</dbReference>
<comment type="catalytic activity">
    <reaction evidence="1">
        <text>a monocarboxylic acid amide + H2O = a monocarboxylate + NH4(+)</text>
        <dbReference type="Rhea" id="RHEA:12020"/>
        <dbReference type="ChEBI" id="CHEBI:15377"/>
        <dbReference type="ChEBI" id="CHEBI:28938"/>
        <dbReference type="ChEBI" id="CHEBI:35757"/>
        <dbReference type="ChEBI" id="CHEBI:83628"/>
        <dbReference type="EC" id="3.5.1.4"/>
    </reaction>
</comment>
<dbReference type="InterPro" id="IPR036928">
    <property type="entry name" value="AS_sf"/>
</dbReference>
<accession>A0A7G5FCS2</accession>
<dbReference type="RefSeq" id="WP_182385222.1">
    <property type="nucleotide sequence ID" value="NZ_CP059833.1"/>
</dbReference>
<dbReference type="AlphaFoldDB" id="A0A7G5FCS2"/>
<dbReference type="PANTHER" id="PTHR11895:SF7">
    <property type="entry name" value="GLUTAMYL-TRNA(GLN) AMIDOTRANSFERASE SUBUNIT A, MITOCHONDRIAL"/>
    <property type="match status" value="1"/>
</dbReference>
<dbReference type="InterPro" id="IPR000120">
    <property type="entry name" value="Amidase"/>
</dbReference>